<evidence type="ECO:0000256" key="1">
    <source>
        <dbReference type="SAM" id="Phobius"/>
    </source>
</evidence>
<evidence type="ECO:0000313" key="3">
    <source>
        <dbReference type="Proteomes" id="UP000263273"/>
    </source>
</evidence>
<comment type="caution">
    <text evidence="2">The sequence shown here is derived from an EMBL/GenBank/DDBJ whole genome shotgun (WGS) entry which is preliminary data.</text>
</comment>
<keyword evidence="1" id="KW-0812">Transmembrane</keyword>
<dbReference type="Proteomes" id="UP000263273">
    <property type="component" value="Unassembled WGS sequence"/>
</dbReference>
<proteinExistence type="predicted"/>
<dbReference type="EMBL" id="DNZF01000079">
    <property type="protein sequence ID" value="HBK53009.1"/>
    <property type="molecule type" value="Genomic_DNA"/>
</dbReference>
<accession>A0A354YV00</accession>
<protein>
    <submittedName>
        <fullName evidence="2">Uncharacterized protein</fullName>
    </submittedName>
</protein>
<sequence length="119" mass="13055">MNRETLRAKKKITAFLMSYPDVIPSSREKNSMVFRIKKELEASHRNISAIDLLFALLFVPAILILAMTQGFSPPPNLLPDLTLAQNKFGTCALLLIPLLGIITAPLLLTLLPVNKGGNS</sequence>
<keyword evidence="1" id="KW-1133">Transmembrane helix</keyword>
<name>A0A354YV00_9FIRM</name>
<gene>
    <name evidence="2" type="ORF">DDZ44_03610</name>
</gene>
<reference evidence="2 3" key="1">
    <citation type="journal article" date="2018" name="Nat. Biotechnol.">
        <title>A standardized bacterial taxonomy based on genome phylogeny substantially revises the tree of life.</title>
        <authorList>
            <person name="Parks D.H."/>
            <person name="Chuvochina M."/>
            <person name="Waite D.W."/>
            <person name="Rinke C."/>
            <person name="Skarshewski A."/>
            <person name="Chaumeil P.A."/>
            <person name="Hugenholtz P."/>
        </authorList>
    </citation>
    <scope>NUCLEOTIDE SEQUENCE [LARGE SCALE GENOMIC DNA]</scope>
    <source>
        <strain evidence="2">UBA10948</strain>
    </source>
</reference>
<evidence type="ECO:0000313" key="2">
    <source>
        <dbReference type="EMBL" id="HBK53009.1"/>
    </source>
</evidence>
<organism evidence="2 3">
    <name type="scientific">Syntrophomonas wolfei</name>
    <dbReference type="NCBI Taxonomy" id="863"/>
    <lineage>
        <taxon>Bacteria</taxon>
        <taxon>Bacillati</taxon>
        <taxon>Bacillota</taxon>
        <taxon>Clostridia</taxon>
        <taxon>Eubacteriales</taxon>
        <taxon>Syntrophomonadaceae</taxon>
        <taxon>Syntrophomonas</taxon>
    </lineage>
</organism>
<feature type="transmembrane region" description="Helical" evidence="1">
    <location>
        <begin position="92"/>
        <end position="113"/>
    </location>
</feature>
<keyword evidence="1" id="KW-0472">Membrane</keyword>
<feature type="transmembrane region" description="Helical" evidence="1">
    <location>
        <begin position="52"/>
        <end position="72"/>
    </location>
</feature>
<dbReference type="AlphaFoldDB" id="A0A354YV00"/>